<evidence type="ECO:0000256" key="3">
    <source>
        <dbReference type="ARBA" id="ARBA00012438"/>
    </source>
</evidence>
<comment type="catalytic activity">
    <reaction evidence="1">
        <text>ATP + protein L-histidine = ADP + protein N-phospho-L-histidine.</text>
        <dbReference type="EC" id="2.7.13.3"/>
    </reaction>
</comment>
<organism evidence="15 16">
    <name type="scientific">Pseudonocardia yunnanensis</name>
    <dbReference type="NCBI Taxonomy" id="58107"/>
    <lineage>
        <taxon>Bacteria</taxon>
        <taxon>Bacillati</taxon>
        <taxon>Actinomycetota</taxon>
        <taxon>Actinomycetes</taxon>
        <taxon>Pseudonocardiales</taxon>
        <taxon>Pseudonocardiaceae</taxon>
        <taxon>Pseudonocardia</taxon>
    </lineage>
</organism>
<evidence type="ECO:0000259" key="13">
    <source>
        <dbReference type="PROSITE" id="PS50109"/>
    </source>
</evidence>
<dbReference type="InterPro" id="IPR004358">
    <property type="entry name" value="Sig_transdc_His_kin-like_C"/>
</dbReference>
<dbReference type="InterPro" id="IPR003661">
    <property type="entry name" value="HisK_dim/P_dom"/>
</dbReference>
<dbReference type="EC" id="2.7.13.3" evidence="3"/>
<dbReference type="Gene3D" id="1.10.287.130">
    <property type="match status" value="1"/>
</dbReference>
<keyword evidence="9" id="KW-0902">Two-component regulatory system</keyword>
<dbReference type="SUPFAM" id="SSF158472">
    <property type="entry name" value="HAMP domain-like"/>
    <property type="match status" value="1"/>
</dbReference>
<evidence type="ECO:0000256" key="7">
    <source>
        <dbReference type="ARBA" id="ARBA00022777"/>
    </source>
</evidence>
<dbReference type="SUPFAM" id="SSF47384">
    <property type="entry name" value="Homodimeric domain of signal transducing histidine kinase"/>
    <property type="match status" value="1"/>
</dbReference>
<dbReference type="SUPFAM" id="SSF55874">
    <property type="entry name" value="ATPase domain of HSP90 chaperone/DNA topoisomerase II/histidine kinase"/>
    <property type="match status" value="1"/>
</dbReference>
<feature type="domain" description="Histidine kinase" evidence="13">
    <location>
        <begin position="299"/>
        <end position="515"/>
    </location>
</feature>
<feature type="domain" description="HAMP" evidence="14">
    <location>
        <begin position="239"/>
        <end position="291"/>
    </location>
</feature>
<comment type="subcellular location">
    <subcellularLocation>
        <location evidence="2">Cell membrane</location>
    </subcellularLocation>
</comment>
<evidence type="ECO:0000256" key="5">
    <source>
        <dbReference type="ARBA" id="ARBA00022679"/>
    </source>
</evidence>
<evidence type="ECO:0000256" key="6">
    <source>
        <dbReference type="ARBA" id="ARBA00022692"/>
    </source>
</evidence>
<dbReference type="PANTHER" id="PTHR45436:SF5">
    <property type="entry name" value="SENSOR HISTIDINE KINASE TRCS"/>
    <property type="match status" value="1"/>
</dbReference>
<evidence type="ECO:0000256" key="11">
    <source>
        <dbReference type="SAM" id="MobiDB-lite"/>
    </source>
</evidence>
<keyword evidence="8 12" id="KW-1133">Transmembrane helix</keyword>
<gene>
    <name evidence="15" type="ORF">ACFSJD_24155</name>
</gene>
<dbReference type="PROSITE" id="PS50885">
    <property type="entry name" value="HAMP"/>
    <property type="match status" value="1"/>
</dbReference>
<evidence type="ECO:0000256" key="4">
    <source>
        <dbReference type="ARBA" id="ARBA00022553"/>
    </source>
</evidence>
<protein>
    <recommendedName>
        <fullName evidence="3">histidine kinase</fullName>
        <ecNumber evidence="3">2.7.13.3</ecNumber>
    </recommendedName>
</protein>
<dbReference type="CDD" id="cd06225">
    <property type="entry name" value="HAMP"/>
    <property type="match status" value="1"/>
</dbReference>
<evidence type="ECO:0000256" key="2">
    <source>
        <dbReference type="ARBA" id="ARBA00004236"/>
    </source>
</evidence>
<evidence type="ECO:0000313" key="16">
    <source>
        <dbReference type="Proteomes" id="UP001597114"/>
    </source>
</evidence>
<dbReference type="PRINTS" id="PR00344">
    <property type="entry name" value="BCTRLSENSOR"/>
</dbReference>
<dbReference type="EMBL" id="JBHUCO010000026">
    <property type="protein sequence ID" value="MFD1520611.1"/>
    <property type="molecule type" value="Genomic_DNA"/>
</dbReference>
<feature type="transmembrane region" description="Helical" evidence="12">
    <location>
        <begin position="71"/>
        <end position="92"/>
    </location>
</feature>
<dbReference type="PANTHER" id="PTHR45436">
    <property type="entry name" value="SENSOR HISTIDINE KINASE YKOH"/>
    <property type="match status" value="1"/>
</dbReference>
<dbReference type="Pfam" id="PF00512">
    <property type="entry name" value="HisKA"/>
    <property type="match status" value="1"/>
</dbReference>
<sequence>MKAGIATVGDRARAYFLALSDRARPRHAAPRPPADQHAAANAPTAPMRHGRPDGSVPRIAALDQVSLRARIGILAALVAALAVVLVSIAAFVTVRANILETLDANLLQRASAAAQSELADPRQLATIPTEVLGAGDIRLALLLSDGRASSAEGQASAPPLGVDELAVAQGVETSSARTASEDGIQYRVVAVQAGAGQALVIAQRLDSTQQVLTKLGVALPIVGGIGVVLAAFAGFFIARAGLRPVDRLTAATERVAATGELRPIPVEGSDELARLTRSFNDMLGALAASQEQQRRLVADAGHELRTPLTSMRTNLELLAAASRPGAPTLPDSDRAEILEDVQAQVAELSTLVGDLVELARDDVPLVVHEPLELTDVVLRALERARRRAGDVEFVPMLVPWTLVGDSTALERAVLNLLDNAAKWSPPGGRVRVQMRPLDEWWIVLEVADAGPGIAEEDLPRVFDRFYRAATSRTMPGSGLGLAIVRQVAVRHGGAVWAGRAPEGGALLAVRLPGRQPRF</sequence>
<evidence type="ECO:0000313" key="15">
    <source>
        <dbReference type="EMBL" id="MFD1520611.1"/>
    </source>
</evidence>
<keyword evidence="10 12" id="KW-0472">Membrane</keyword>
<name>A0ABW4EYT0_9PSEU</name>
<dbReference type="SMART" id="SM00388">
    <property type="entry name" value="HisKA"/>
    <property type="match status" value="1"/>
</dbReference>
<feature type="region of interest" description="Disordered" evidence="11">
    <location>
        <begin position="24"/>
        <end position="55"/>
    </location>
</feature>
<evidence type="ECO:0000256" key="8">
    <source>
        <dbReference type="ARBA" id="ARBA00022989"/>
    </source>
</evidence>
<evidence type="ECO:0000256" key="9">
    <source>
        <dbReference type="ARBA" id="ARBA00023012"/>
    </source>
</evidence>
<dbReference type="PROSITE" id="PS50109">
    <property type="entry name" value="HIS_KIN"/>
    <property type="match status" value="1"/>
</dbReference>
<evidence type="ECO:0000259" key="14">
    <source>
        <dbReference type="PROSITE" id="PS50885"/>
    </source>
</evidence>
<dbReference type="SMART" id="SM00304">
    <property type="entry name" value="HAMP"/>
    <property type="match status" value="1"/>
</dbReference>
<proteinExistence type="predicted"/>
<evidence type="ECO:0000256" key="12">
    <source>
        <dbReference type="SAM" id="Phobius"/>
    </source>
</evidence>
<evidence type="ECO:0000256" key="1">
    <source>
        <dbReference type="ARBA" id="ARBA00000085"/>
    </source>
</evidence>
<dbReference type="Gene3D" id="6.10.340.10">
    <property type="match status" value="1"/>
</dbReference>
<feature type="transmembrane region" description="Helical" evidence="12">
    <location>
        <begin position="217"/>
        <end position="238"/>
    </location>
</feature>
<accession>A0ABW4EYT0</accession>
<keyword evidence="16" id="KW-1185">Reference proteome</keyword>
<dbReference type="InterPro" id="IPR003594">
    <property type="entry name" value="HATPase_dom"/>
</dbReference>
<dbReference type="SMART" id="SM00387">
    <property type="entry name" value="HATPase_c"/>
    <property type="match status" value="1"/>
</dbReference>
<keyword evidence="5" id="KW-0808">Transferase</keyword>
<dbReference type="InterPro" id="IPR050428">
    <property type="entry name" value="TCS_sensor_his_kinase"/>
</dbReference>
<keyword evidence="4" id="KW-0597">Phosphoprotein</keyword>
<dbReference type="Pfam" id="PF00672">
    <property type="entry name" value="HAMP"/>
    <property type="match status" value="1"/>
</dbReference>
<keyword evidence="7 15" id="KW-0418">Kinase</keyword>
<evidence type="ECO:0000256" key="10">
    <source>
        <dbReference type="ARBA" id="ARBA00023136"/>
    </source>
</evidence>
<reference evidence="16" key="1">
    <citation type="journal article" date="2019" name="Int. J. Syst. Evol. Microbiol.">
        <title>The Global Catalogue of Microorganisms (GCM) 10K type strain sequencing project: providing services to taxonomists for standard genome sequencing and annotation.</title>
        <authorList>
            <consortium name="The Broad Institute Genomics Platform"/>
            <consortium name="The Broad Institute Genome Sequencing Center for Infectious Disease"/>
            <person name="Wu L."/>
            <person name="Ma J."/>
        </authorList>
    </citation>
    <scope>NUCLEOTIDE SEQUENCE [LARGE SCALE GENOMIC DNA]</scope>
    <source>
        <strain evidence="16">CCM 7043</strain>
    </source>
</reference>
<dbReference type="InterPro" id="IPR036890">
    <property type="entry name" value="HATPase_C_sf"/>
</dbReference>
<dbReference type="GO" id="GO:0016301">
    <property type="term" value="F:kinase activity"/>
    <property type="evidence" value="ECO:0007669"/>
    <property type="project" value="UniProtKB-KW"/>
</dbReference>
<keyword evidence="6 12" id="KW-0812">Transmembrane</keyword>
<dbReference type="InterPro" id="IPR005467">
    <property type="entry name" value="His_kinase_dom"/>
</dbReference>
<dbReference type="InterPro" id="IPR003660">
    <property type="entry name" value="HAMP_dom"/>
</dbReference>
<dbReference type="InterPro" id="IPR036097">
    <property type="entry name" value="HisK_dim/P_sf"/>
</dbReference>
<dbReference type="Gene3D" id="3.30.565.10">
    <property type="entry name" value="Histidine kinase-like ATPase, C-terminal domain"/>
    <property type="match status" value="1"/>
</dbReference>
<dbReference type="Pfam" id="PF02518">
    <property type="entry name" value="HATPase_c"/>
    <property type="match status" value="1"/>
</dbReference>
<dbReference type="CDD" id="cd00075">
    <property type="entry name" value="HATPase"/>
    <property type="match status" value="1"/>
</dbReference>
<dbReference type="CDD" id="cd00082">
    <property type="entry name" value="HisKA"/>
    <property type="match status" value="1"/>
</dbReference>
<dbReference type="Proteomes" id="UP001597114">
    <property type="component" value="Unassembled WGS sequence"/>
</dbReference>
<comment type="caution">
    <text evidence="15">The sequence shown here is derived from an EMBL/GenBank/DDBJ whole genome shotgun (WGS) entry which is preliminary data.</text>
</comment>